<gene>
    <name evidence="6" type="ORF">JFL75_06175</name>
</gene>
<dbReference type="InterPro" id="IPR036724">
    <property type="entry name" value="Cobalamin-bd_sf"/>
</dbReference>
<dbReference type="CDD" id="cd02070">
    <property type="entry name" value="corrinoid_protein_B12-BD"/>
    <property type="match status" value="1"/>
</dbReference>
<organism evidence="6 7">
    <name type="scientific">Breznakiella homolactica</name>
    <dbReference type="NCBI Taxonomy" id="2798577"/>
    <lineage>
        <taxon>Bacteria</taxon>
        <taxon>Pseudomonadati</taxon>
        <taxon>Spirochaetota</taxon>
        <taxon>Spirochaetia</taxon>
        <taxon>Spirochaetales</taxon>
        <taxon>Breznakiellaceae</taxon>
        <taxon>Breznakiella</taxon>
    </lineage>
</organism>
<dbReference type="KEGG" id="bhc:JFL75_06175"/>
<feature type="domain" description="B12-binding N-terminal" evidence="5">
    <location>
        <begin position="1"/>
        <end position="88"/>
    </location>
</feature>
<dbReference type="RefSeq" id="WP_215627801.1">
    <property type="nucleotide sequence ID" value="NZ_CP067089.2"/>
</dbReference>
<evidence type="ECO:0000256" key="1">
    <source>
        <dbReference type="ARBA" id="ARBA00010854"/>
    </source>
</evidence>
<keyword evidence="7" id="KW-1185">Reference proteome</keyword>
<evidence type="ECO:0000313" key="6">
    <source>
        <dbReference type="EMBL" id="QQO10497.1"/>
    </source>
</evidence>
<dbReference type="Gene3D" id="1.10.1240.10">
    <property type="entry name" value="Methionine synthase domain"/>
    <property type="match status" value="1"/>
</dbReference>
<protein>
    <submittedName>
        <fullName evidence="6">Corrinoid protein</fullName>
    </submittedName>
</protein>
<feature type="domain" description="B12-binding" evidence="4">
    <location>
        <begin position="88"/>
        <end position="216"/>
    </location>
</feature>
<sequence length="216" mass="23276">MVELAEISRCVQSGKAKDVEALVSLAIEEQYSPKEILEDGLLSGMRSIGERFKKNEVFVPEVLIASRAMHMGFAILKPIIRSSDVQYKGVVVIGTVKGDLHNIGKNLVAMMMEGAGLKVVDLGTDVSHEKFVEEAIIHKADILACSALLTTTMMQMKTVIQAVTAAGLREKLKIMVGGAPVTENFCRSVGADVYTPDAATAAEQALALCSKKRIKK</sequence>
<dbReference type="Pfam" id="PF02607">
    <property type="entry name" value="B12-binding_2"/>
    <property type="match status" value="1"/>
</dbReference>
<dbReference type="GO" id="GO:0005829">
    <property type="term" value="C:cytosol"/>
    <property type="evidence" value="ECO:0007669"/>
    <property type="project" value="TreeGrafter"/>
</dbReference>
<dbReference type="InterPro" id="IPR006158">
    <property type="entry name" value="Cobalamin-bd"/>
</dbReference>
<dbReference type="GO" id="GO:0046872">
    <property type="term" value="F:metal ion binding"/>
    <property type="evidence" value="ECO:0007669"/>
    <property type="project" value="UniProtKB-KW"/>
</dbReference>
<dbReference type="GO" id="GO:0031419">
    <property type="term" value="F:cobalamin binding"/>
    <property type="evidence" value="ECO:0007669"/>
    <property type="project" value="InterPro"/>
</dbReference>
<dbReference type="PANTHER" id="PTHR45833">
    <property type="entry name" value="METHIONINE SYNTHASE"/>
    <property type="match status" value="1"/>
</dbReference>
<dbReference type="Pfam" id="PF02310">
    <property type="entry name" value="B12-binding"/>
    <property type="match status" value="1"/>
</dbReference>
<dbReference type="SUPFAM" id="SSF52242">
    <property type="entry name" value="Cobalamin (vitamin B12)-binding domain"/>
    <property type="match status" value="1"/>
</dbReference>
<comment type="similarity">
    <text evidence="1">Belongs to the methylamine corrinoid protein family.</text>
</comment>
<dbReference type="InterPro" id="IPR036594">
    <property type="entry name" value="Meth_synthase_dom"/>
</dbReference>
<dbReference type="PROSITE" id="PS51337">
    <property type="entry name" value="B12_BINDING_NTER"/>
    <property type="match status" value="1"/>
</dbReference>
<dbReference type="FunFam" id="3.40.50.280:FF:000003">
    <property type="entry name" value="Dimethylamine methyltransferase corrinoid protein"/>
    <property type="match status" value="1"/>
</dbReference>
<dbReference type="PROSITE" id="PS51332">
    <property type="entry name" value="B12_BINDING"/>
    <property type="match status" value="1"/>
</dbReference>
<dbReference type="InterPro" id="IPR050554">
    <property type="entry name" value="Met_Synthase/Corrinoid"/>
</dbReference>
<dbReference type="GO" id="GO:0050667">
    <property type="term" value="P:homocysteine metabolic process"/>
    <property type="evidence" value="ECO:0007669"/>
    <property type="project" value="TreeGrafter"/>
</dbReference>
<proteinExistence type="inferred from homology"/>
<keyword evidence="3" id="KW-0170">Cobalt</keyword>
<keyword evidence="2" id="KW-0479">Metal-binding</keyword>
<evidence type="ECO:0000259" key="4">
    <source>
        <dbReference type="PROSITE" id="PS51332"/>
    </source>
</evidence>
<dbReference type="PANTHER" id="PTHR45833:SF1">
    <property type="entry name" value="METHIONINE SYNTHASE"/>
    <property type="match status" value="1"/>
</dbReference>
<dbReference type="SMART" id="SM01018">
    <property type="entry name" value="B12-binding_2"/>
    <property type="match status" value="1"/>
</dbReference>
<dbReference type="GO" id="GO:0046653">
    <property type="term" value="P:tetrahydrofolate metabolic process"/>
    <property type="evidence" value="ECO:0007669"/>
    <property type="project" value="TreeGrafter"/>
</dbReference>
<evidence type="ECO:0000256" key="3">
    <source>
        <dbReference type="ARBA" id="ARBA00023285"/>
    </source>
</evidence>
<evidence type="ECO:0000313" key="7">
    <source>
        <dbReference type="Proteomes" id="UP000595917"/>
    </source>
</evidence>
<reference evidence="6" key="1">
    <citation type="submission" date="2021-01" db="EMBL/GenBank/DDBJ databases">
        <title>Description of Breznakiella homolactica.</title>
        <authorList>
            <person name="Song Y."/>
            <person name="Brune A."/>
        </authorList>
    </citation>
    <scope>NUCLEOTIDE SEQUENCE</scope>
    <source>
        <strain evidence="6">RmG30</strain>
    </source>
</reference>
<name>A0A7T7XQ96_9SPIR</name>
<dbReference type="InterPro" id="IPR003759">
    <property type="entry name" value="Cbl-bd_cap"/>
</dbReference>
<dbReference type="Proteomes" id="UP000595917">
    <property type="component" value="Chromosome"/>
</dbReference>
<dbReference type="GO" id="GO:0008705">
    <property type="term" value="F:methionine synthase activity"/>
    <property type="evidence" value="ECO:0007669"/>
    <property type="project" value="TreeGrafter"/>
</dbReference>
<dbReference type="Gene3D" id="3.40.50.280">
    <property type="entry name" value="Cobalamin-binding domain"/>
    <property type="match status" value="1"/>
</dbReference>
<dbReference type="EMBL" id="CP067089">
    <property type="protein sequence ID" value="QQO10497.1"/>
    <property type="molecule type" value="Genomic_DNA"/>
</dbReference>
<evidence type="ECO:0000256" key="2">
    <source>
        <dbReference type="ARBA" id="ARBA00022723"/>
    </source>
</evidence>
<evidence type="ECO:0000259" key="5">
    <source>
        <dbReference type="PROSITE" id="PS51337"/>
    </source>
</evidence>
<dbReference type="SUPFAM" id="SSF47644">
    <property type="entry name" value="Methionine synthase domain"/>
    <property type="match status" value="1"/>
</dbReference>
<dbReference type="AlphaFoldDB" id="A0A7T7XQ96"/>
<accession>A0A7T7XQ96</accession>